<proteinExistence type="predicted"/>
<dbReference type="AlphaFoldDB" id="A0A381R7K4"/>
<dbReference type="InterPro" id="IPR037185">
    <property type="entry name" value="EmrE-like"/>
</dbReference>
<name>A0A381R7K4_9ZZZZ</name>
<feature type="domain" description="EamA" evidence="2">
    <location>
        <begin position="15"/>
        <end position="142"/>
    </location>
</feature>
<feature type="transmembrane region" description="Helical" evidence="1">
    <location>
        <begin position="127"/>
        <end position="148"/>
    </location>
</feature>
<feature type="transmembrane region" description="Helical" evidence="1">
    <location>
        <begin position="189"/>
        <end position="211"/>
    </location>
</feature>
<keyword evidence="1" id="KW-1133">Transmembrane helix</keyword>
<evidence type="ECO:0000313" key="3">
    <source>
        <dbReference type="EMBL" id="SUZ85513.1"/>
    </source>
</evidence>
<feature type="transmembrane region" description="Helical" evidence="1">
    <location>
        <begin position="231"/>
        <end position="251"/>
    </location>
</feature>
<dbReference type="PANTHER" id="PTHR22911:SF137">
    <property type="entry name" value="SOLUTE CARRIER FAMILY 35 MEMBER G2-RELATED"/>
    <property type="match status" value="1"/>
</dbReference>
<feature type="transmembrane region" description="Helical" evidence="1">
    <location>
        <begin position="39"/>
        <end position="59"/>
    </location>
</feature>
<sequence>MPSAGAIWVPLTLGATVAQVLRTARQHELRQFLSATGAAYVRFLFAWPLALILGLMVWLRLPDEVDVTRNFWLWSGTAGVVQITGTILLLRAFRARDFAIGTVYSKAEVILVAVGSAVFLNEPLRALGWFGAAVVLLGVVLLAAPVGIESALQRWGDPSAWLGIGAGLFFALSAVAIRGATTSIVAASVWHRTCLTLLAILSSQALLHGAFLAITDSSQLVAIWKHRRKCLPVGLMSFAGTTGWVAAMAVANAAKVRTLGQIEIVLVFMISLIRLREPHPIRDYLGSGLVLSGVVLVVVLG</sequence>
<feature type="transmembrane region" description="Helical" evidence="1">
    <location>
        <begin position="71"/>
        <end position="92"/>
    </location>
</feature>
<feature type="transmembrane region" description="Helical" evidence="1">
    <location>
        <begin position="160"/>
        <end position="177"/>
    </location>
</feature>
<dbReference type="InterPro" id="IPR000620">
    <property type="entry name" value="EamA_dom"/>
</dbReference>
<keyword evidence="1" id="KW-0472">Membrane</keyword>
<dbReference type="EMBL" id="UINC01001638">
    <property type="protein sequence ID" value="SUZ85513.1"/>
    <property type="molecule type" value="Genomic_DNA"/>
</dbReference>
<evidence type="ECO:0000256" key="1">
    <source>
        <dbReference type="SAM" id="Phobius"/>
    </source>
</evidence>
<keyword evidence="1" id="KW-0812">Transmembrane</keyword>
<protein>
    <recommendedName>
        <fullName evidence="2">EamA domain-containing protein</fullName>
    </recommendedName>
</protein>
<gene>
    <name evidence="3" type="ORF">METZ01_LOCUS38367</name>
</gene>
<feature type="domain" description="EamA" evidence="2">
    <location>
        <begin position="161"/>
        <end position="298"/>
    </location>
</feature>
<dbReference type="Pfam" id="PF00892">
    <property type="entry name" value="EamA"/>
    <property type="match status" value="2"/>
</dbReference>
<reference evidence="3" key="1">
    <citation type="submission" date="2018-05" db="EMBL/GenBank/DDBJ databases">
        <authorList>
            <person name="Lanie J.A."/>
            <person name="Ng W.-L."/>
            <person name="Kazmierczak K.M."/>
            <person name="Andrzejewski T.M."/>
            <person name="Davidsen T.M."/>
            <person name="Wayne K.J."/>
            <person name="Tettelin H."/>
            <person name="Glass J.I."/>
            <person name="Rusch D."/>
            <person name="Podicherti R."/>
            <person name="Tsui H.-C.T."/>
            <person name="Winkler M.E."/>
        </authorList>
    </citation>
    <scope>NUCLEOTIDE SEQUENCE</scope>
</reference>
<dbReference type="PANTHER" id="PTHR22911">
    <property type="entry name" value="ACYL-MALONYL CONDENSING ENZYME-RELATED"/>
    <property type="match status" value="1"/>
</dbReference>
<dbReference type="Gene3D" id="1.10.3730.20">
    <property type="match status" value="1"/>
</dbReference>
<evidence type="ECO:0000259" key="2">
    <source>
        <dbReference type="Pfam" id="PF00892"/>
    </source>
</evidence>
<accession>A0A381R7K4</accession>
<dbReference type="SUPFAM" id="SSF103481">
    <property type="entry name" value="Multidrug resistance efflux transporter EmrE"/>
    <property type="match status" value="2"/>
</dbReference>
<dbReference type="GO" id="GO:0016020">
    <property type="term" value="C:membrane"/>
    <property type="evidence" value="ECO:0007669"/>
    <property type="project" value="InterPro"/>
</dbReference>
<organism evidence="3">
    <name type="scientific">marine metagenome</name>
    <dbReference type="NCBI Taxonomy" id="408172"/>
    <lineage>
        <taxon>unclassified sequences</taxon>
        <taxon>metagenomes</taxon>
        <taxon>ecological metagenomes</taxon>
    </lineage>
</organism>